<dbReference type="RefSeq" id="WP_340367672.1">
    <property type="nucleotide sequence ID" value="NZ_JBBKZV010000038.1"/>
</dbReference>
<evidence type="ECO:0000313" key="1">
    <source>
        <dbReference type="EMBL" id="MEJ8826633.1"/>
    </source>
</evidence>
<sequence>MEKKLAWTVAACARVMRPVVRLALAMGVKYPQLEELLRDLMLDEASRTWKSRGTRKPNVSQLSVTTGLNRKAVTARIRDLDSALPHSETSATARAFTTWLQMTSQNAERRRLPIVAGGGAFSFEELARSAGRGNVHHRSILDDLVRLNMVREHEGHVELIADGFVPTEDLQAMLAFLGDNVRDHLLAAIHNTLGTGPRMLERAVFASGVTRECSENVETIARARWQTLHHELTHEMSRGVLQAPGGTSGRVRVGIYTYYEDDPVDPDASTDVASGSFPPKAT</sequence>
<name>A0ABU8W9M7_9BURK</name>
<dbReference type="Pfam" id="PF20112">
    <property type="entry name" value="DUF6502"/>
    <property type="match status" value="1"/>
</dbReference>
<organism evidence="1 2">
    <name type="scientific">Variovorax humicola</name>
    <dbReference type="NCBI Taxonomy" id="1769758"/>
    <lineage>
        <taxon>Bacteria</taxon>
        <taxon>Pseudomonadati</taxon>
        <taxon>Pseudomonadota</taxon>
        <taxon>Betaproteobacteria</taxon>
        <taxon>Burkholderiales</taxon>
        <taxon>Comamonadaceae</taxon>
        <taxon>Variovorax</taxon>
    </lineage>
</organism>
<dbReference type="Proteomes" id="UP001363010">
    <property type="component" value="Unassembled WGS sequence"/>
</dbReference>
<dbReference type="EMBL" id="JBBKZV010000038">
    <property type="protein sequence ID" value="MEJ8826633.1"/>
    <property type="molecule type" value="Genomic_DNA"/>
</dbReference>
<proteinExistence type="predicted"/>
<evidence type="ECO:0000313" key="2">
    <source>
        <dbReference type="Proteomes" id="UP001363010"/>
    </source>
</evidence>
<accession>A0ABU8W9M7</accession>
<dbReference type="InterPro" id="IPR045445">
    <property type="entry name" value="DUF6502"/>
</dbReference>
<comment type="caution">
    <text evidence="1">The sequence shown here is derived from an EMBL/GenBank/DDBJ whole genome shotgun (WGS) entry which is preliminary data.</text>
</comment>
<protein>
    <submittedName>
        <fullName evidence="1">DUF6502 family protein</fullName>
    </submittedName>
</protein>
<reference evidence="1 2" key="1">
    <citation type="submission" date="2024-03" db="EMBL/GenBank/DDBJ databases">
        <title>Novel species of the genus Variovorax.</title>
        <authorList>
            <person name="Liu Q."/>
            <person name="Xin Y.-H."/>
        </authorList>
    </citation>
    <scope>NUCLEOTIDE SEQUENCE [LARGE SCALE GENOMIC DNA]</scope>
    <source>
        <strain evidence="1 2">KACC 18501</strain>
    </source>
</reference>
<keyword evidence="2" id="KW-1185">Reference proteome</keyword>
<gene>
    <name evidence="1" type="ORF">WKW80_32235</name>
</gene>